<evidence type="ECO:0000256" key="6">
    <source>
        <dbReference type="ARBA" id="ARBA00022679"/>
    </source>
</evidence>
<dbReference type="NCBIfam" id="TIGR01334">
    <property type="entry name" value="modD"/>
    <property type="match status" value="1"/>
</dbReference>
<accession>A0A2U3JXB5</accession>
<evidence type="ECO:0000256" key="4">
    <source>
        <dbReference type="ARBA" id="ARBA00019205"/>
    </source>
</evidence>
<dbReference type="InterPro" id="IPR013785">
    <property type="entry name" value="Aldolase_TIM"/>
</dbReference>
<evidence type="ECO:0000256" key="1">
    <source>
        <dbReference type="ARBA" id="ARBA00004893"/>
    </source>
</evidence>
<protein>
    <recommendedName>
        <fullName evidence="4">Putative pyrophosphorylase ModD</fullName>
        <ecNumber evidence="3">2.4.2.19</ecNumber>
    </recommendedName>
</protein>
<proteinExistence type="inferred from homology"/>
<dbReference type="PANTHER" id="PTHR32179:SF4">
    <property type="entry name" value="PYROPHOSPHORYLASE MODD-RELATED"/>
    <property type="match status" value="1"/>
</dbReference>
<dbReference type="EC" id="2.4.2.19" evidence="3"/>
<evidence type="ECO:0000256" key="7">
    <source>
        <dbReference type="ARBA" id="ARBA00047445"/>
    </source>
</evidence>
<dbReference type="GO" id="GO:0009435">
    <property type="term" value="P:NAD+ biosynthetic process"/>
    <property type="evidence" value="ECO:0007669"/>
    <property type="project" value="InterPro"/>
</dbReference>
<dbReference type="GO" id="GO:0034213">
    <property type="term" value="P:quinolinate catabolic process"/>
    <property type="evidence" value="ECO:0007669"/>
    <property type="project" value="TreeGrafter"/>
</dbReference>
<evidence type="ECO:0000259" key="10">
    <source>
        <dbReference type="Pfam" id="PF02749"/>
    </source>
</evidence>
<sequence length="286" mass="31110">MKVETLLYIGDDTIDRWIKEDIPYIDLTTLTLGIGGMKGKIRFTAREFTVLSGVEEVLRIFAKLGVTPLRSLPSGSVVNKGDIFIEAEGLASSLHMAWKVSMNILEYSSGIATRTKKMVDNAKSVNPHVAVLATRKSFPGTKELSIKAIIAGGAFPHRLGLSETILTFKQHMAFLGDINDLVQVIKEIKANACEKKIIVEVETLEDARLLSEAGVDGLQFDKIPPSDLKNIVDQIRQLNPQITLLGAGGINEGNIADYAASGIDAIVTTSMYFGKPSDIGVTMEKY</sequence>
<feature type="domain" description="Quinolinate phosphoribosyl transferase C-terminal" evidence="9">
    <location>
        <begin position="111"/>
        <end position="272"/>
    </location>
</feature>
<reference evidence="12" key="1">
    <citation type="submission" date="2018-02" db="EMBL/GenBank/DDBJ databases">
        <authorList>
            <person name="Hausmann B."/>
        </authorList>
    </citation>
    <scope>NUCLEOTIDE SEQUENCE [LARGE SCALE GENOMIC DNA]</scope>
    <source>
        <strain evidence="12">Peat soil MAG SbF1</strain>
    </source>
</reference>
<name>A0A2U3JXB5_9FIRM</name>
<dbReference type="SUPFAM" id="SSF51690">
    <property type="entry name" value="Nicotinate/Quinolinate PRTase C-terminal domain-like"/>
    <property type="match status" value="1"/>
</dbReference>
<dbReference type="Proteomes" id="UP000238916">
    <property type="component" value="Unassembled WGS sequence"/>
</dbReference>
<feature type="domain" description="Quinolinate phosphoribosyl transferase N-terminal" evidence="10">
    <location>
        <begin position="26"/>
        <end position="109"/>
    </location>
</feature>
<comment type="pathway">
    <text evidence="1">Cofactor biosynthesis; NAD(+) biosynthesis; nicotinate D-ribonucleotide from quinolinate: step 1/1.</text>
</comment>
<evidence type="ECO:0000313" key="11">
    <source>
        <dbReference type="EMBL" id="SPF31920.1"/>
    </source>
</evidence>
<evidence type="ECO:0000256" key="8">
    <source>
        <dbReference type="PIRNR" id="PIRNR006250"/>
    </source>
</evidence>
<keyword evidence="6 8" id="KW-0808">Transferase</keyword>
<dbReference type="InterPro" id="IPR006242">
    <property type="entry name" value="ModD"/>
</dbReference>
<dbReference type="GO" id="GO:0004514">
    <property type="term" value="F:nicotinate-nucleotide diphosphorylase (carboxylating) activity"/>
    <property type="evidence" value="ECO:0007669"/>
    <property type="project" value="UniProtKB-EC"/>
</dbReference>
<dbReference type="InterPro" id="IPR002638">
    <property type="entry name" value="Quinolinate_PRibosylTrfase_C"/>
</dbReference>
<dbReference type="PANTHER" id="PTHR32179">
    <property type="entry name" value="NICOTINATE-NUCLEOTIDE PYROPHOSPHORYLASE [CARBOXYLATING]"/>
    <property type="match status" value="1"/>
</dbReference>
<dbReference type="Gene3D" id="3.90.1170.20">
    <property type="entry name" value="Quinolinate phosphoribosyl transferase, N-terminal domain"/>
    <property type="match status" value="1"/>
</dbReference>
<dbReference type="AlphaFoldDB" id="A0A2U3JXB5"/>
<comment type="catalytic activity">
    <reaction evidence="7">
        <text>nicotinate beta-D-ribonucleotide + CO2 + diphosphate = quinolinate + 5-phospho-alpha-D-ribose 1-diphosphate + 2 H(+)</text>
        <dbReference type="Rhea" id="RHEA:12733"/>
        <dbReference type="ChEBI" id="CHEBI:15378"/>
        <dbReference type="ChEBI" id="CHEBI:16526"/>
        <dbReference type="ChEBI" id="CHEBI:29959"/>
        <dbReference type="ChEBI" id="CHEBI:33019"/>
        <dbReference type="ChEBI" id="CHEBI:57502"/>
        <dbReference type="ChEBI" id="CHEBI:58017"/>
        <dbReference type="EC" id="2.4.2.19"/>
    </reaction>
</comment>
<dbReference type="InterPro" id="IPR027277">
    <property type="entry name" value="NadC/ModD"/>
</dbReference>
<evidence type="ECO:0000259" key="9">
    <source>
        <dbReference type="Pfam" id="PF01729"/>
    </source>
</evidence>
<dbReference type="EMBL" id="OMOF01000013">
    <property type="protein sequence ID" value="SPF31920.1"/>
    <property type="molecule type" value="Genomic_DNA"/>
</dbReference>
<dbReference type="CDD" id="cd01573">
    <property type="entry name" value="modD_like"/>
    <property type="match status" value="1"/>
</dbReference>
<evidence type="ECO:0000313" key="12">
    <source>
        <dbReference type="Proteomes" id="UP000238916"/>
    </source>
</evidence>
<dbReference type="InterPro" id="IPR037128">
    <property type="entry name" value="Quinolinate_PRibosylTase_N_sf"/>
</dbReference>
<dbReference type="Pfam" id="PF01729">
    <property type="entry name" value="QRPTase_C"/>
    <property type="match status" value="1"/>
</dbReference>
<evidence type="ECO:0000256" key="5">
    <source>
        <dbReference type="ARBA" id="ARBA00022676"/>
    </source>
</evidence>
<dbReference type="PIRSF" id="PIRSF006250">
    <property type="entry name" value="NadC_ModD"/>
    <property type="match status" value="1"/>
</dbReference>
<comment type="similarity">
    <text evidence="2 8">Belongs to the NadC/ModD family.</text>
</comment>
<dbReference type="FunFam" id="3.20.20.70:FF:000030">
    <property type="entry name" value="Nicotinate-nucleotide pyrophosphorylase, carboxylating"/>
    <property type="match status" value="1"/>
</dbReference>
<evidence type="ECO:0000256" key="3">
    <source>
        <dbReference type="ARBA" id="ARBA00011944"/>
    </source>
</evidence>
<dbReference type="Pfam" id="PF02749">
    <property type="entry name" value="QRPTase_N"/>
    <property type="match status" value="1"/>
</dbReference>
<dbReference type="InterPro" id="IPR022412">
    <property type="entry name" value="Quinolinate_PRibosylTrfase_N"/>
</dbReference>
<organism evidence="11 12">
    <name type="scientific">Candidatus Desulfosporosinus infrequens</name>
    <dbReference type="NCBI Taxonomy" id="2043169"/>
    <lineage>
        <taxon>Bacteria</taxon>
        <taxon>Bacillati</taxon>
        <taxon>Bacillota</taxon>
        <taxon>Clostridia</taxon>
        <taxon>Eubacteriales</taxon>
        <taxon>Desulfitobacteriaceae</taxon>
        <taxon>Desulfosporosinus</taxon>
    </lineage>
</organism>
<dbReference type="InterPro" id="IPR036068">
    <property type="entry name" value="Nicotinate_pribotase-like_C"/>
</dbReference>
<dbReference type="SUPFAM" id="SSF54675">
    <property type="entry name" value="Nicotinate/Quinolinate PRTase N-terminal domain-like"/>
    <property type="match status" value="1"/>
</dbReference>
<keyword evidence="5 8" id="KW-0328">Glycosyltransferase</keyword>
<dbReference type="Gene3D" id="3.20.20.70">
    <property type="entry name" value="Aldolase class I"/>
    <property type="match status" value="1"/>
</dbReference>
<dbReference type="GO" id="GO:0005737">
    <property type="term" value="C:cytoplasm"/>
    <property type="evidence" value="ECO:0007669"/>
    <property type="project" value="TreeGrafter"/>
</dbReference>
<evidence type="ECO:0000256" key="2">
    <source>
        <dbReference type="ARBA" id="ARBA00009400"/>
    </source>
</evidence>
<gene>
    <name evidence="11" type="ORF">SBF1_110046</name>
</gene>